<dbReference type="Pfam" id="PF03108">
    <property type="entry name" value="DBD_Tnp_Mut"/>
    <property type="match status" value="1"/>
</dbReference>
<dbReference type="InterPro" id="IPR004332">
    <property type="entry name" value="Transposase_MuDR"/>
</dbReference>
<evidence type="ECO:0000313" key="3">
    <source>
        <dbReference type="Proteomes" id="UP001396334"/>
    </source>
</evidence>
<name>A0ABR2QGT0_9ROSI</name>
<evidence type="ECO:0000313" key="2">
    <source>
        <dbReference type="EMBL" id="KAK8999881.1"/>
    </source>
</evidence>
<sequence length="519" mass="57227">MKVGDVVGDNVTEGANDIVGEVVAGEVASAIAGEAVHEGVHGDVVHEDSGEVTTQGASEFLINGVATDVVFDGADEDVHEGVHEEDVDIVQEGANEGVHEEVADTVQEGADKGVHEEVIDVVHDNVNEEVVDTVQEAANAIHEGIDGATGTVNEGVSVDLNDDDEWLQQSQMKGAVEVIGKDVHEGVADGTKIMNESVFAATDELQPTATQQNFYESETEDAYSEDGVYLMKVRYLSDGNDDDELQSARTTFKSFEGKTVNRCKKHVETDSDSVGDETQPEIRNETVVEEENVGTTCELDGNETDYFDSDDHESLVSSDDDEHDDAARRKTRFSKYNPNSKTLEFCLGMLFINGKQFKETIHKYSKTSRRELKIIKNEPKRASVKCIASAHCPWRIHAITNRMTSTCRRAKNLVSSRLAGNVKEEFANLWDYEDELRAKNPGSTIKMAMNRVTADSPPHFKSLLNEDLGMEDGFGYTIISDQHKGLEFAISDILPRVEHKNCAKTCVCKMDWEEEIEIV</sequence>
<reference evidence="2 3" key="1">
    <citation type="journal article" date="2024" name="G3 (Bethesda)">
        <title>Genome assembly of Hibiscus sabdariffa L. provides insights into metabolisms of medicinal natural products.</title>
        <authorList>
            <person name="Kim T."/>
        </authorList>
    </citation>
    <scope>NUCLEOTIDE SEQUENCE [LARGE SCALE GENOMIC DNA]</scope>
    <source>
        <strain evidence="2">TK-2024</strain>
        <tissue evidence="2">Old leaves</tissue>
    </source>
</reference>
<accession>A0ABR2QGT0</accession>
<comment type="caution">
    <text evidence="2">The sequence shown here is derived from an EMBL/GenBank/DDBJ whole genome shotgun (WGS) entry which is preliminary data.</text>
</comment>
<dbReference type="Proteomes" id="UP001396334">
    <property type="component" value="Unassembled WGS sequence"/>
</dbReference>
<protein>
    <recommendedName>
        <fullName evidence="1">Transposase MuDR plant domain-containing protein</fullName>
    </recommendedName>
</protein>
<gene>
    <name evidence="2" type="ORF">V6N11_065373</name>
</gene>
<proteinExistence type="predicted"/>
<dbReference type="PANTHER" id="PTHR31973">
    <property type="entry name" value="POLYPROTEIN, PUTATIVE-RELATED"/>
    <property type="match status" value="1"/>
</dbReference>
<feature type="domain" description="Transposase MuDR plant" evidence="1">
    <location>
        <begin position="346"/>
        <end position="404"/>
    </location>
</feature>
<keyword evidence="3" id="KW-1185">Reference proteome</keyword>
<dbReference type="EMBL" id="JBBPBN010000039">
    <property type="protein sequence ID" value="KAK8999881.1"/>
    <property type="molecule type" value="Genomic_DNA"/>
</dbReference>
<dbReference type="PANTHER" id="PTHR31973:SF187">
    <property type="entry name" value="MUTATOR TRANSPOSASE MUDRA PROTEIN"/>
    <property type="match status" value="1"/>
</dbReference>
<organism evidence="2 3">
    <name type="scientific">Hibiscus sabdariffa</name>
    <name type="common">roselle</name>
    <dbReference type="NCBI Taxonomy" id="183260"/>
    <lineage>
        <taxon>Eukaryota</taxon>
        <taxon>Viridiplantae</taxon>
        <taxon>Streptophyta</taxon>
        <taxon>Embryophyta</taxon>
        <taxon>Tracheophyta</taxon>
        <taxon>Spermatophyta</taxon>
        <taxon>Magnoliopsida</taxon>
        <taxon>eudicotyledons</taxon>
        <taxon>Gunneridae</taxon>
        <taxon>Pentapetalae</taxon>
        <taxon>rosids</taxon>
        <taxon>malvids</taxon>
        <taxon>Malvales</taxon>
        <taxon>Malvaceae</taxon>
        <taxon>Malvoideae</taxon>
        <taxon>Hibiscus</taxon>
    </lineage>
</organism>
<evidence type="ECO:0000259" key="1">
    <source>
        <dbReference type="Pfam" id="PF03108"/>
    </source>
</evidence>